<dbReference type="Pfam" id="PF00501">
    <property type="entry name" value="AMP-binding"/>
    <property type="match status" value="1"/>
</dbReference>
<dbReference type="UniPathway" id="UPA01057">
    <property type="reaction ID" value="UER00166"/>
</dbReference>
<evidence type="ECO:0000256" key="2">
    <source>
        <dbReference type="ARBA" id="ARBA00022598"/>
    </source>
</evidence>
<dbReference type="PANTHER" id="PTHR43201">
    <property type="entry name" value="ACYL-COA SYNTHETASE"/>
    <property type="match status" value="1"/>
</dbReference>
<dbReference type="GO" id="GO:0031956">
    <property type="term" value="F:medium-chain fatty acid-CoA ligase activity"/>
    <property type="evidence" value="ECO:0007669"/>
    <property type="project" value="TreeGrafter"/>
</dbReference>
<organism evidence="8 9">
    <name type="scientific">Melghirimyces algeriensis</name>
    <dbReference type="NCBI Taxonomy" id="910412"/>
    <lineage>
        <taxon>Bacteria</taxon>
        <taxon>Bacillati</taxon>
        <taxon>Bacillota</taxon>
        <taxon>Bacilli</taxon>
        <taxon>Bacillales</taxon>
        <taxon>Thermoactinomycetaceae</taxon>
        <taxon>Melghirimyces</taxon>
    </lineage>
</organism>
<evidence type="ECO:0000313" key="8">
    <source>
        <dbReference type="EMBL" id="SMO89743.1"/>
    </source>
</evidence>
<comment type="catalytic activity">
    <reaction evidence="5">
        <text>2-succinylbenzoate + ATP + CoA = 2-succinylbenzoyl-CoA + AMP + diphosphate</text>
        <dbReference type="Rhea" id="RHEA:17009"/>
        <dbReference type="ChEBI" id="CHEBI:18325"/>
        <dbReference type="ChEBI" id="CHEBI:30616"/>
        <dbReference type="ChEBI" id="CHEBI:33019"/>
        <dbReference type="ChEBI" id="CHEBI:57287"/>
        <dbReference type="ChEBI" id="CHEBI:57364"/>
        <dbReference type="ChEBI" id="CHEBI:456215"/>
        <dbReference type="EC" id="6.2.1.26"/>
    </reaction>
</comment>
<dbReference type="InterPro" id="IPR000873">
    <property type="entry name" value="AMP-dep_synth/lig_dom"/>
</dbReference>
<dbReference type="InterPro" id="IPR045851">
    <property type="entry name" value="AMP-bd_C_sf"/>
</dbReference>
<keyword evidence="4 5" id="KW-0067">ATP-binding</keyword>
<protein>
    <recommendedName>
        <fullName evidence="5">2-succinylbenzoate--CoA ligase</fullName>
        <ecNumber evidence="5">6.2.1.26</ecNumber>
    </recommendedName>
    <alternativeName>
        <fullName evidence="5">o-succinylbenzoyl-CoA synthetase</fullName>
        <shortName evidence="5">OSB-CoA synthetase</shortName>
    </alternativeName>
</protein>
<gene>
    <name evidence="5" type="primary">menE</name>
    <name evidence="8" type="ORF">SAMN06264849_1126</name>
</gene>
<dbReference type="HAMAP" id="MF_00731">
    <property type="entry name" value="MenE"/>
    <property type="match status" value="1"/>
</dbReference>
<proteinExistence type="inferred from homology"/>
<comment type="function">
    <text evidence="5">Converts 2-succinylbenzoate (OSB) to 2-succinylbenzoyl-CoA (OSB-CoA).</text>
</comment>
<dbReference type="Gene3D" id="3.40.50.12780">
    <property type="entry name" value="N-terminal domain of ligase-like"/>
    <property type="match status" value="1"/>
</dbReference>
<feature type="domain" description="AMP-dependent synthetase/ligase" evidence="6">
    <location>
        <begin position="16"/>
        <end position="362"/>
    </location>
</feature>
<dbReference type="PROSITE" id="PS00455">
    <property type="entry name" value="AMP_BINDING"/>
    <property type="match status" value="1"/>
</dbReference>
<dbReference type="GO" id="GO:0009234">
    <property type="term" value="P:menaquinone biosynthetic process"/>
    <property type="evidence" value="ECO:0007669"/>
    <property type="project" value="UniProtKB-UniRule"/>
</dbReference>
<dbReference type="UniPathway" id="UPA00079"/>
<evidence type="ECO:0000256" key="3">
    <source>
        <dbReference type="ARBA" id="ARBA00022741"/>
    </source>
</evidence>
<comment type="pathway">
    <text evidence="5">Quinol/quinone metabolism; 1,4-dihydroxy-2-naphthoate biosynthesis; 1,4-dihydroxy-2-naphthoate from chorismate: step 5/7.</text>
</comment>
<feature type="domain" description="AMP-binding enzyme C-terminal" evidence="7">
    <location>
        <begin position="412"/>
        <end position="487"/>
    </location>
</feature>
<keyword evidence="2 5" id="KW-0436">Ligase</keyword>
<dbReference type="InterPro" id="IPR010192">
    <property type="entry name" value="MenE"/>
</dbReference>
<dbReference type="NCBIfam" id="NF002966">
    <property type="entry name" value="PRK03640.1"/>
    <property type="match status" value="1"/>
</dbReference>
<name>A0A521F0R6_9BACL</name>
<keyword evidence="9" id="KW-1185">Reference proteome</keyword>
<evidence type="ECO:0000256" key="1">
    <source>
        <dbReference type="ARBA" id="ARBA00022428"/>
    </source>
</evidence>
<dbReference type="GO" id="GO:0008756">
    <property type="term" value="F:o-succinylbenzoate-CoA ligase activity"/>
    <property type="evidence" value="ECO:0007669"/>
    <property type="project" value="UniProtKB-UniRule"/>
</dbReference>
<dbReference type="InterPro" id="IPR025110">
    <property type="entry name" value="AMP-bd_C"/>
</dbReference>
<accession>A0A521F0R6</accession>
<keyword evidence="3 5" id="KW-0547">Nucleotide-binding</keyword>
<evidence type="ECO:0000256" key="5">
    <source>
        <dbReference type="HAMAP-Rule" id="MF_00731"/>
    </source>
</evidence>
<dbReference type="Proteomes" id="UP000315636">
    <property type="component" value="Unassembled WGS sequence"/>
</dbReference>
<reference evidence="8 9" key="1">
    <citation type="submission" date="2017-05" db="EMBL/GenBank/DDBJ databases">
        <authorList>
            <person name="Varghese N."/>
            <person name="Submissions S."/>
        </authorList>
    </citation>
    <scope>NUCLEOTIDE SEQUENCE [LARGE SCALE GENOMIC DNA]</scope>
    <source>
        <strain evidence="8 9">DSM 45474</strain>
    </source>
</reference>
<dbReference type="CDD" id="cd05912">
    <property type="entry name" value="OSB_CoA_lg"/>
    <property type="match status" value="1"/>
</dbReference>
<dbReference type="EC" id="6.2.1.26" evidence="5"/>
<comment type="similarity">
    <text evidence="5">Belongs to the ATP-dependent AMP-binding enzyme family. MenE subfamily.</text>
</comment>
<evidence type="ECO:0000313" key="9">
    <source>
        <dbReference type="Proteomes" id="UP000315636"/>
    </source>
</evidence>
<dbReference type="AlphaFoldDB" id="A0A521F0R6"/>
<dbReference type="EMBL" id="FXTI01000012">
    <property type="protein sequence ID" value="SMO89743.1"/>
    <property type="molecule type" value="Genomic_DNA"/>
</dbReference>
<dbReference type="PANTHER" id="PTHR43201:SF5">
    <property type="entry name" value="MEDIUM-CHAIN ACYL-COA LIGASE ACSF2, MITOCHONDRIAL"/>
    <property type="match status" value="1"/>
</dbReference>
<dbReference type="Pfam" id="PF13193">
    <property type="entry name" value="AMP-binding_C"/>
    <property type="match status" value="1"/>
</dbReference>
<dbReference type="NCBIfam" id="TIGR01923">
    <property type="entry name" value="menE"/>
    <property type="match status" value="1"/>
</dbReference>
<dbReference type="Gene3D" id="3.30.300.30">
    <property type="match status" value="1"/>
</dbReference>
<comment type="pathway">
    <text evidence="5">Quinol/quinone metabolism; menaquinone biosynthesis.</text>
</comment>
<evidence type="ECO:0000256" key="4">
    <source>
        <dbReference type="ARBA" id="ARBA00022840"/>
    </source>
</evidence>
<evidence type="ECO:0000259" key="6">
    <source>
        <dbReference type="Pfam" id="PF00501"/>
    </source>
</evidence>
<dbReference type="GO" id="GO:0006631">
    <property type="term" value="P:fatty acid metabolic process"/>
    <property type="evidence" value="ECO:0007669"/>
    <property type="project" value="TreeGrafter"/>
</dbReference>
<sequence length="506" mass="55954">MSSLHMATEMPNWLNKRAQLTPDRIAVICGKEKWTFQQLANEVQRTAQKLAGYELKRGDRVAFLMQNGIHTVTLIHAVTGLGAVIVPVNSRLAPVEIAWQLENSGAKLLVYDGTQTEKAKAVQQECSGMNGAFVSWEGLLNKPEKEKQAVDPISLEDLHTIMYTSGTTGRPKGVKLTWGNHWWSATASALNLGLDSCDRWLVHVPMFHMSGLSILMRSVIYGMTAVIHPSFDPVAANRAIQEEGVTIVSVVGTMLTRMLDELGLDQYPESFRCMLLGGGPAPKPLLDRCKEKGVPVFQTYGMTETASQIVTLAPEDSLRKLGSAGKPLFPSQLKIIKEGREVPHSETGEIVVKGPNVTSGYWKREDATKKAIREGWLFTGDLGYLDEEGFLYVLDRRSDLIISGGENIYPAEVEAALVSHSAVEEAGVVGVSDETWGQVPVGFVKWKEGKQVEEEELIRHCEKRLAGYKVPIRIYPVKEMPKSASNKILRRQLVKQIPGAKKENPR</sequence>
<dbReference type="SUPFAM" id="SSF56801">
    <property type="entry name" value="Acetyl-CoA synthetase-like"/>
    <property type="match status" value="1"/>
</dbReference>
<keyword evidence="1 5" id="KW-0474">Menaquinone biosynthesis</keyword>
<evidence type="ECO:0000259" key="7">
    <source>
        <dbReference type="Pfam" id="PF13193"/>
    </source>
</evidence>
<dbReference type="InterPro" id="IPR020845">
    <property type="entry name" value="AMP-binding_CS"/>
</dbReference>
<dbReference type="GO" id="GO:0005524">
    <property type="term" value="F:ATP binding"/>
    <property type="evidence" value="ECO:0007669"/>
    <property type="project" value="UniProtKB-KW"/>
</dbReference>
<dbReference type="InterPro" id="IPR042099">
    <property type="entry name" value="ANL_N_sf"/>
</dbReference>